<reference evidence="2 3" key="1">
    <citation type="journal article" date="2010" name="Nature">
        <title>Genome sequencing and analysis of the model grass Brachypodium distachyon.</title>
        <authorList>
            <consortium name="International Brachypodium Initiative"/>
        </authorList>
    </citation>
    <scope>NUCLEOTIDE SEQUENCE [LARGE SCALE GENOMIC DNA]</scope>
    <source>
        <strain evidence="2 3">Bd21</strain>
    </source>
</reference>
<dbReference type="InParanoid" id="A0A2K2D2M5"/>
<reference evidence="2" key="2">
    <citation type="submission" date="2017-06" db="EMBL/GenBank/DDBJ databases">
        <title>WGS assembly of Brachypodium distachyon.</title>
        <authorList>
            <consortium name="The International Brachypodium Initiative"/>
            <person name="Lucas S."/>
            <person name="Harmon-Smith M."/>
            <person name="Lail K."/>
            <person name="Tice H."/>
            <person name="Grimwood J."/>
            <person name="Bruce D."/>
            <person name="Barry K."/>
            <person name="Shu S."/>
            <person name="Lindquist E."/>
            <person name="Wang M."/>
            <person name="Pitluck S."/>
            <person name="Vogel J.P."/>
            <person name="Garvin D.F."/>
            <person name="Mockler T.C."/>
            <person name="Schmutz J."/>
            <person name="Rokhsar D."/>
            <person name="Bevan M.W."/>
        </authorList>
    </citation>
    <scope>NUCLEOTIDE SEQUENCE</scope>
    <source>
        <strain evidence="2">Bd21</strain>
    </source>
</reference>
<keyword evidence="4" id="KW-1185">Reference proteome</keyword>
<name>A0A2K2D2M5_BRADI</name>
<evidence type="ECO:0000313" key="2">
    <source>
        <dbReference type="EMBL" id="PNT68529.1"/>
    </source>
</evidence>
<evidence type="ECO:0000256" key="1">
    <source>
        <dbReference type="SAM" id="SignalP"/>
    </source>
</evidence>
<organism evidence="2">
    <name type="scientific">Brachypodium distachyon</name>
    <name type="common">Purple false brome</name>
    <name type="synonym">Trachynia distachya</name>
    <dbReference type="NCBI Taxonomy" id="15368"/>
    <lineage>
        <taxon>Eukaryota</taxon>
        <taxon>Viridiplantae</taxon>
        <taxon>Streptophyta</taxon>
        <taxon>Embryophyta</taxon>
        <taxon>Tracheophyta</taxon>
        <taxon>Spermatophyta</taxon>
        <taxon>Magnoliopsida</taxon>
        <taxon>Liliopsida</taxon>
        <taxon>Poales</taxon>
        <taxon>Poaceae</taxon>
        <taxon>BOP clade</taxon>
        <taxon>Pooideae</taxon>
        <taxon>Stipodae</taxon>
        <taxon>Brachypodieae</taxon>
        <taxon>Brachypodium</taxon>
    </lineage>
</organism>
<dbReference type="Gramene" id="PNT68529">
    <property type="protein sequence ID" value="PNT68529"/>
    <property type="gene ID" value="BRADI_3g41875v3"/>
</dbReference>
<protein>
    <recommendedName>
        <fullName evidence="5">Bifunctional inhibitor/plant lipid transfer protein/seed storage helical domain-containing protein</fullName>
    </recommendedName>
</protein>
<feature type="chain" id="PRO_5036043318" description="Bifunctional inhibitor/plant lipid transfer protein/seed storage helical domain-containing protein" evidence="1">
    <location>
        <begin position="32"/>
        <end position="105"/>
    </location>
</feature>
<reference evidence="3" key="3">
    <citation type="submission" date="2018-08" db="UniProtKB">
        <authorList>
            <consortium name="EnsemblPlants"/>
        </authorList>
    </citation>
    <scope>IDENTIFICATION</scope>
    <source>
        <strain evidence="3">cv. Bd21</strain>
    </source>
</reference>
<sequence>MYDPAAGKVAAFVAAAVCFVLMVAVAVAVMGQPTPPPTPECSVCCDPAAVCAATSAWPPLSACENRKHQVAQICVVVVDVARVRPQEIEAQSCGLICSFGIEINK</sequence>
<dbReference type="EMBL" id="CM000882">
    <property type="protein sequence ID" value="PNT68529.1"/>
    <property type="molecule type" value="Genomic_DNA"/>
</dbReference>
<dbReference type="Proteomes" id="UP000008810">
    <property type="component" value="Chromosome 3"/>
</dbReference>
<dbReference type="EnsemblPlants" id="PNT68529">
    <property type="protein sequence ID" value="PNT68529"/>
    <property type="gene ID" value="BRADI_3g41875v3"/>
</dbReference>
<evidence type="ECO:0000313" key="4">
    <source>
        <dbReference type="Proteomes" id="UP000008810"/>
    </source>
</evidence>
<dbReference type="AlphaFoldDB" id="A0A2K2D2M5"/>
<evidence type="ECO:0008006" key="5">
    <source>
        <dbReference type="Google" id="ProtNLM"/>
    </source>
</evidence>
<keyword evidence="1" id="KW-0732">Signal</keyword>
<proteinExistence type="predicted"/>
<feature type="signal peptide" evidence="1">
    <location>
        <begin position="1"/>
        <end position="31"/>
    </location>
</feature>
<accession>A0A2K2D2M5</accession>
<gene>
    <name evidence="2" type="ORF">BRADI_3g41875v3</name>
</gene>
<evidence type="ECO:0000313" key="3">
    <source>
        <dbReference type="EnsemblPlants" id="PNT68529"/>
    </source>
</evidence>